<gene>
    <name evidence="1" type="ORF">PR048_021945</name>
</gene>
<keyword evidence="2" id="KW-1185">Reference proteome</keyword>
<dbReference type="EMBL" id="JARBHB010000008">
    <property type="protein sequence ID" value="KAJ8877490.1"/>
    <property type="molecule type" value="Genomic_DNA"/>
</dbReference>
<reference evidence="1 2" key="1">
    <citation type="submission" date="2023-02" db="EMBL/GenBank/DDBJ databases">
        <title>LHISI_Scaffold_Assembly.</title>
        <authorList>
            <person name="Stuart O.P."/>
            <person name="Cleave R."/>
            <person name="Magrath M.J.L."/>
            <person name="Mikheyev A.S."/>
        </authorList>
    </citation>
    <scope>NUCLEOTIDE SEQUENCE [LARGE SCALE GENOMIC DNA]</scope>
    <source>
        <strain evidence="1">Daus_M_001</strain>
        <tissue evidence="1">Leg muscle</tissue>
    </source>
</reference>
<evidence type="ECO:0000313" key="1">
    <source>
        <dbReference type="EMBL" id="KAJ8877490.1"/>
    </source>
</evidence>
<proteinExistence type="predicted"/>
<evidence type="ECO:0000313" key="2">
    <source>
        <dbReference type="Proteomes" id="UP001159363"/>
    </source>
</evidence>
<dbReference type="Proteomes" id="UP001159363">
    <property type="component" value="Chromosome 7"/>
</dbReference>
<comment type="caution">
    <text evidence="1">The sequence shown here is derived from an EMBL/GenBank/DDBJ whole genome shotgun (WGS) entry which is preliminary data.</text>
</comment>
<protein>
    <submittedName>
        <fullName evidence="1">Uncharacterized protein</fullName>
    </submittedName>
</protein>
<dbReference type="PANTHER" id="PTHR10773:SF19">
    <property type="match status" value="1"/>
</dbReference>
<sequence length="270" mass="30771">MCIESPFKLVHHPKKTGVETGAQMYNSNNTIQNRVKYHCLRDIFLFNFNISFKSPSTDACSTCIQLKSHKNESLLTLRIPDQSAYYSRQLYLYNLTVLRGHSKAKQTNANVTIYVWLESEHSRGSHEICSTIWDTLNIINLEGISSILPCSDGCPSQHKNTILNGMVTKWLTVSAPNAINKVTVLYPFVGDSFLLPDRIFGRIKKVMRKRETVITPDEYLSNLREFGQEKILGPEVPVLDGKQPVQQIPNHQELDIFGFHRNYIAGQTLE</sequence>
<dbReference type="PANTHER" id="PTHR10773">
    <property type="entry name" value="DNA-DIRECTED RNA POLYMERASES I, II, AND III SUBUNIT RPABC2"/>
    <property type="match status" value="1"/>
</dbReference>
<name>A0ABQ9GZP6_9NEOP</name>
<organism evidence="1 2">
    <name type="scientific">Dryococelus australis</name>
    <dbReference type="NCBI Taxonomy" id="614101"/>
    <lineage>
        <taxon>Eukaryota</taxon>
        <taxon>Metazoa</taxon>
        <taxon>Ecdysozoa</taxon>
        <taxon>Arthropoda</taxon>
        <taxon>Hexapoda</taxon>
        <taxon>Insecta</taxon>
        <taxon>Pterygota</taxon>
        <taxon>Neoptera</taxon>
        <taxon>Polyneoptera</taxon>
        <taxon>Phasmatodea</taxon>
        <taxon>Verophasmatodea</taxon>
        <taxon>Anareolatae</taxon>
        <taxon>Phasmatidae</taxon>
        <taxon>Eurycanthinae</taxon>
        <taxon>Dryococelus</taxon>
    </lineage>
</organism>
<accession>A0ABQ9GZP6</accession>